<evidence type="ECO:0000313" key="2">
    <source>
        <dbReference type="EnsemblMetazoa" id="XP_024082361.1"/>
    </source>
</evidence>
<dbReference type="KEGG" id="clec:112126790"/>
<dbReference type="SUPFAM" id="SSF53098">
    <property type="entry name" value="Ribonuclease H-like"/>
    <property type="match status" value="1"/>
</dbReference>
<dbReference type="GeneID" id="112126790"/>
<evidence type="ECO:0000259" key="1">
    <source>
        <dbReference type="PROSITE" id="PS50879"/>
    </source>
</evidence>
<dbReference type="PROSITE" id="PS50879">
    <property type="entry name" value="RNASE_H_1"/>
    <property type="match status" value="1"/>
</dbReference>
<feature type="domain" description="RNase H type-1" evidence="1">
    <location>
        <begin position="10"/>
        <end position="144"/>
    </location>
</feature>
<dbReference type="Gene3D" id="3.30.420.10">
    <property type="entry name" value="Ribonuclease H-like superfamily/Ribonuclease H"/>
    <property type="match status" value="1"/>
</dbReference>
<dbReference type="InterPro" id="IPR012337">
    <property type="entry name" value="RNaseH-like_sf"/>
</dbReference>
<evidence type="ECO:0000313" key="3">
    <source>
        <dbReference type="Proteomes" id="UP000494040"/>
    </source>
</evidence>
<dbReference type="AlphaFoldDB" id="A0A8I6SF34"/>
<dbReference type="CDD" id="cd09276">
    <property type="entry name" value="Rnase_HI_RT_non_LTR"/>
    <property type="match status" value="1"/>
</dbReference>
<dbReference type="InterPro" id="IPR036397">
    <property type="entry name" value="RNaseH_sf"/>
</dbReference>
<organism evidence="2 3">
    <name type="scientific">Cimex lectularius</name>
    <name type="common">Bed bug</name>
    <name type="synonym">Acanthia lectularia</name>
    <dbReference type="NCBI Taxonomy" id="79782"/>
    <lineage>
        <taxon>Eukaryota</taxon>
        <taxon>Metazoa</taxon>
        <taxon>Ecdysozoa</taxon>
        <taxon>Arthropoda</taxon>
        <taxon>Hexapoda</taxon>
        <taxon>Insecta</taxon>
        <taxon>Pterygota</taxon>
        <taxon>Neoptera</taxon>
        <taxon>Paraneoptera</taxon>
        <taxon>Hemiptera</taxon>
        <taxon>Heteroptera</taxon>
        <taxon>Panheteroptera</taxon>
        <taxon>Cimicomorpha</taxon>
        <taxon>Cimicidae</taxon>
        <taxon>Cimex</taxon>
    </lineage>
</organism>
<dbReference type="GO" id="GO:0003676">
    <property type="term" value="F:nucleic acid binding"/>
    <property type="evidence" value="ECO:0007669"/>
    <property type="project" value="InterPro"/>
</dbReference>
<keyword evidence="3" id="KW-1185">Reference proteome</keyword>
<protein>
    <recommendedName>
        <fullName evidence="1">RNase H type-1 domain-containing protein</fullName>
    </recommendedName>
</protein>
<accession>A0A8I6SF34</accession>
<dbReference type="GO" id="GO:0004523">
    <property type="term" value="F:RNA-DNA hybrid ribonuclease activity"/>
    <property type="evidence" value="ECO:0007669"/>
    <property type="project" value="InterPro"/>
</dbReference>
<reference evidence="2" key="1">
    <citation type="submission" date="2022-01" db="UniProtKB">
        <authorList>
            <consortium name="EnsemblMetazoa"/>
        </authorList>
    </citation>
    <scope>IDENTIFICATION</scope>
</reference>
<sequence length="298" mass="34387">MFRAYLRANLANYYLLFTDGSKVDGKVGFAIYDPVRDTNEGYSLPGWASIFSAESMGVLKALEYTQYKLQNVTQIAILTDSRSVVSHLENINTYSKCDHVTMEILLRYRDLVSDGKSVTLCWIKGHSGIRENEIVDRFAKEAVVNGSFFDYKMTKCDAKRALNRVWLRDWQLLHDGSQGGQLYRLRFPMVPKKPWFQGCTGSRRFFSTMVRIRTNHGLWGAHRFRIGVRDSPNCATCDKPEDLNHLIMECPEHEERRKIFLERIYSLQCVAKPFSLESLISEGRDAVYMLLYQFTKGG</sequence>
<dbReference type="OMA" id="CPEHEER"/>
<name>A0A8I6SF34_CIMLE</name>
<proteinExistence type="predicted"/>
<dbReference type="RefSeq" id="XP_024082361.1">
    <property type="nucleotide sequence ID" value="XM_024226593.1"/>
</dbReference>
<dbReference type="OrthoDB" id="6625885at2759"/>
<dbReference type="EnsemblMetazoa" id="XM_024226593.1">
    <property type="protein sequence ID" value="XP_024082361.1"/>
    <property type="gene ID" value="LOC112126790"/>
</dbReference>
<dbReference type="InterPro" id="IPR002156">
    <property type="entry name" value="RNaseH_domain"/>
</dbReference>
<dbReference type="Proteomes" id="UP000494040">
    <property type="component" value="Unassembled WGS sequence"/>
</dbReference>
<dbReference type="Pfam" id="PF00075">
    <property type="entry name" value="RNase_H"/>
    <property type="match status" value="1"/>
</dbReference>